<dbReference type="AlphaFoldDB" id="A0A5S9N9F7"/>
<protein>
    <recommendedName>
        <fullName evidence="4">DUF3108 domain-containing protein</fullName>
    </recommendedName>
</protein>
<organism evidence="2 3">
    <name type="scientific">BD1-7 clade bacterium</name>
    <dbReference type="NCBI Taxonomy" id="2029982"/>
    <lineage>
        <taxon>Bacteria</taxon>
        <taxon>Pseudomonadati</taxon>
        <taxon>Pseudomonadota</taxon>
        <taxon>Gammaproteobacteria</taxon>
        <taxon>Cellvibrionales</taxon>
        <taxon>Spongiibacteraceae</taxon>
        <taxon>BD1-7 clade</taxon>
    </lineage>
</organism>
<reference evidence="2 3" key="1">
    <citation type="submission" date="2019-11" db="EMBL/GenBank/DDBJ databases">
        <authorList>
            <person name="Holert J."/>
        </authorList>
    </citation>
    <scope>NUCLEOTIDE SEQUENCE [LARGE SCALE GENOMIC DNA]</scope>
    <source>
        <strain evidence="2">BC5_2</strain>
    </source>
</reference>
<evidence type="ECO:0000313" key="3">
    <source>
        <dbReference type="Proteomes" id="UP000434580"/>
    </source>
</evidence>
<feature type="chain" id="PRO_5024987738" description="DUF3108 domain-containing protein" evidence="1">
    <location>
        <begin position="22"/>
        <end position="173"/>
    </location>
</feature>
<evidence type="ECO:0000256" key="1">
    <source>
        <dbReference type="SAM" id="SignalP"/>
    </source>
</evidence>
<evidence type="ECO:0000313" key="2">
    <source>
        <dbReference type="EMBL" id="CAA0084719.1"/>
    </source>
</evidence>
<name>A0A5S9N9F7_9GAMM</name>
<sequence>MKNLTCIFLFFSCLFPAMLHAGETDNHWERRSYNGYQALYRWDVGHKHQMAIIKTSENTVNIAVFVGSNDFYEYTRPEYRWEKTFIKPIESYMSIQDKGFSMIDNDGAKTRYWLERIKHDNYVMFKFRTAHKQEEFAMFELEGAEAAIQQLLDQKTVKTAEYRYGKRVKTQTH</sequence>
<accession>A0A5S9N9F7</accession>
<proteinExistence type="predicted"/>
<dbReference type="Proteomes" id="UP000434580">
    <property type="component" value="Unassembled WGS sequence"/>
</dbReference>
<dbReference type="EMBL" id="CACSII010000001">
    <property type="protein sequence ID" value="CAA0084719.1"/>
    <property type="molecule type" value="Genomic_DNA"/>
</dbReference>
<feature type="signal peptide" evidence="1">
    <location>
        <begin position="1"/>
        <end position="21"/>
    </location>
</feature>
<keyword evidence="1" id="KW-0732">Signal</keyword>
<gene>
    <name evidence="2" type="ORF">DPBNPPHM_00767</name>
</gene>
<evidence type="ECO:0008006" key="4">
    <source>
        <dbReference type="Google" id="ProtNLM"/>
    </source>
</evidence>
<dbReference type="OrthoDB" id="9866672at2"/>